<dbReference type="OrthoDB" id="9773982at2"/>
<dbReference type="SUPFAM" id="SSF52540">
    <property type="entry name" value="P-loop containing nucleoside triphosphate hydrolases"/>
    <property type="match status" value="1"/>
</dbReference>
<dbReference type="NCBIfam" id="TIGR00665">
    <property type="entry name" value="DnaB"/>
    <property type="match status" value="1"/>
</dbReference>
<dbReference type="Proteomes" id="UP000190814">
    <property type="component" value="Unassembled WGS sequence"/>
</dbReference>
<dbReference type="AlphaFoldDB" id="A0A1T4VS59"/>
<dbReference type="STRING" id="39495.SAMN02745111_01444"/>
<accession>A0A1T4VS59</accession>
<dbReference type="InterPro" id="IPR016136">
    <property type="entry name" value="DNA_helicase_N/primase_C"/>
</dbReference>
<dbReference type="CDD" id="cd00984">
    <property type="entry name" value="DnaB_C"/>
    <property type="match status" value="1"/>
</dbReference>
<keyword evidence="2 12" id="KW-0639">Primosome</keyword>
<dbReference type="SUPFAM" id="SSF48024">
    <property type="entry name" value="N-terminal domain of DnaB helicase"/>
    <property type="match status" value="1"/>
</dbReference>
<evidence type="ECO:0000256" key="4">
    <source>
        <dbReference type="ARBA" id="ARBA00022741"/>
    </source>
</evidence>
<dbReference type="Gene3D" id="3.40.50.300">
    <property type="entry name" value="P-loop containing nucleotide triphosphate hydrolases"/>
    <property type="match status" value="1"/>
</dbReference>
<dbReference type="GO" id="GO:0005524">
    <property type="term" value="F:ATP binding"/>
    <property type="evidence" value="ECO:0007669"/>
    <property type="project" value="UniProtKB-UniRule"/>
</dbReference>
<dbReference type="Gene3D" id="1.10.860.10">
    <property type="entry name" value="DNAb Helicase, Chain A"/>
    <property type="match status" value="1"/>
</dbReference>
<dbReference type="PANTHER" id="PTHR30153">
    <property type="entry name" value="REPLICATIVE DNA HELICASE DNAB"/>
    <property type="match status" value="1"/>
</dbReference>
<sequence length="449" mass="50236">MSDNDNINGLVIPHDTNAEKALIGAILKDEQVLGDVESIVYSADFYNKQLGQIYDVMQELNDEKTAIDIVTVASRLKEKGVPDEVTSIDFIRNILESVPVSANARVYAQIVKESALRRNVIKASQEMMNESYSGTSGIDVLMNNVESRMMKLIQTRDKGDYVPIRQVVIDTMERINAASKAEGSVTGVPSGFTDLDYKTSGFQNSDLILVAARPSMGKTAFVLNIAHHVVVKEHLGAVIFSLEMSKEQLMTRFLSQDAMVDSKKLRNGNLTNDEWGRLAQSADTIAKTKLIIDDTSSISINELRTKCRKYKLDYDIGIIIIDYLQLMTGNSREGRQNEVSEISRALKGLARELNVPVIALSQLSRAVESREDKKPMLSDLRESGAIEQDADVVMFIYREDYYKKDTDRRGIADIIIAKQRNGPVGSIELAWLPDYTRFANHEVRREGTE</sequence>
<dbReference type="InterPro" id="IPR007693">
    <property type="entry name" value="DNA_helicase_DnaB-like_N"/>
</dbReference>
<proteinExistence type="inferred from homology"/>
<evidence type="ECO:0000313" key="15">
    <source>
        <dbReference type="Proteomes" id="UP000190814"/>
    </source>
</evidence>
<dbReference type="GO" id="GO:0043139">
    <property type="term" value="F:5'-3' DNA helicase activity"/>
    <property type="evidence" value="ECO:0007669"/>
    <property type="project" value="UniProtKB-EC"/>
</dbReference>
<dbReference type="GO" id="GO:0003677">
    <property type="term" value="F:DNA binding"/>
    <property type="evidence" value="ECO:0007669"/>
    <property type="project" value="UniProtKB-UniRule"/>
</dbReference>
<evidence type="ECO:0000256" key="9">
    <source>
        <dbReference type="ARBA" id="ARBA00023235"/>
    </source>
</evidence>
<dbReference type="EC" id="5.6.2.3" evidence="11 12"/>
<dbReference type="GO" id="GO:1990077">
    <property type="term" value="C:primosome complex"/>
    <property type="evidence" value="ECO:0007669"/>
    <property type="project" value="UniProtKB-UniRule"/>
</dbReference>
<dbReference type="InterPro" id="IPR027417">
    <property type="entry name" value="P-loop_NTPase"/>
</dbReference>
<evidence type="ECO:0000256" key="3">
    <source>
        <dbReference type="ARBA" id="ARBA00022705"/>
    </source>
</evidence>
<keyword evidence="7 12" id="KW-0067">ATP-binding</keyword>
<evidence type="ECO:0000256" key="8">
    <source>
        <dbReference type="ARBA" id="ARBA00023125"/>
    </source>
</evidence>
<dbReference type="FunFam" id="3.40.50.300:FF:000076">
    <property type="entry name" value="Replicative DNA helicase"/>
    <property type="match status" value="1"/>
</dbReference>
<evidence type="ECO:0000256" key="5">
    <source>
        <dbReference type="ARBA" id="ARBA00022801"/>
    </source>
</evidence>
<organism evidence="14 15">
    <name type="scientific">Eubacterium uniforme</name>
    <dbReference type="NCBI Taxonomy" id="39495"/>
    <lineage>
        <taxon>Bacteria</taxon>
        <taxon>Bacillati</taxon>
        <taxon>Bacillota</taxon>
        <taxon>Clostridia</taxon>
        <taxon>Eubacteriales</taxon>
        <taxon>Eubacteriaceae</taxon>
        <taxon>Eubacterium</taxon>
    </lineage>
</organism>
<evidence type="ECO:0000259" key="13">
    <source>
        <dbReference type="PROSITE" id="PS51199"/>
    </source>
</evidence>
<dbReference type="EMBL" id="FUXZ01000008">
    <property type="protein sequence ID" value="SKA67351.1"/>
    <property type="molecule type" value="Genomic_DNA"/>
</dbReference>
<keyword evidence="6 12" id="KW-0347">Helicase</keyword>
<keyword evidence="8 12" id="KW-0238">DNA-binding</keyword>
<dbReference type="Pfam" id="PF00772">
    <property type="entry name" value="DnaB"/>
    <property type="match status" value="1"/>
</dbReference>
<comment type="similarity">
    <text evidence="1 12">Belongs to the helicase family. DnaB subfamily.</text>
</comment>
<dbReference type="PANTHER" id="PTHR30153:SF2">
    <property type="entry name" value="REPLICATIVE DNA HELICASE"/>
    <property type="match status" value="1"/>
</dbReference>
<keyword evidence="9" id="KW-0413">Isomerase</keyword>
<evidence type="ECO:0000256" key="12">
    <source>
        <dbReference type="RuleBase" id="RU362085"/>
    </source>
</evidence>
<dbReference type="PROSITE" id="PS51199">
    <property type="entry name" value="SF4_HELICASE"/>
    <property type="match status" value="1"/>
</dbReference>
<dbReference type="GO" id="GO:0006269">
    <property type="term" value="P:DNA replication, synthesis of primer"/>
    <property type="evidence" value="ECO:0007669"/>
    <property type="project" value="UniProtKB-UniRule"/>
</dbReference>
<feature type="domain" description="SF4 helicase" evidence="13">
    <location>
        <begin position="181"/>
        <end position="445"/>
    </location>
</feature>
<keyword evidence="3 12" id="KW-0235">DNA replication</keyword>
<keyword evidence="15" id="KW-1185">Reference proteome</keyword>
<evidence type="ECO:0000256" key="6">
    <source>
        <dbReference type="ARBA" id="ARBA00022806"/>
    </source>
</evidence>
<dbReference type="GO" id="GO:0005829">
    <property type="term" value="C:cytosol"/>
    <property type="evidence" value="ECO:0007669"/>
    <property type="project" value="TreeGrafter"/>
</dbReference>
<evidence type="ECO:0000256" key="10">
    <source>
        <dbReference type="ARBA" id="ARBA00048954"/>
    </source>
</evidence>
<reference evidence="14 15" key="1">
    <citation type="submission" date="2017-02" db="EMBL/GenBank/DDBJ databases">
        <authorList>
            <person name="Peterson S.W."/>
        </authorList>
    </citation>
    <scope>NUCLEOTIDE SEQUENCE [LARGE SCALE GENOMIC DNA]</scope>
    <source>
        <strain evidence="14 15">ATCC 35992</strain>
    </source>
</reference>
<evidence type="ECO:0000313" key="14">
    <source>
        <dbReference type="EMBL" id="SKA67351.1"/>
    </source>
</evidence>
<evidence type="ECO:0000256" key="7">
    <source>
        <dbReference type="ARBA" id="ARBA00022840"/>
    </source>
</evidence>
<dbReference type="InterPro" id="IPR007692">
    <property type="entry name" value="DNA_helicase_DnaB"/>
</dbReference>
<evidence type="ECO:0000256" key="1">
    <source>
        <dbReference type="ARBA" id="ARBA00008428"/>
    </source>
</evidence>
<comment type="function">
    <text evidence="12">The main replicative DNA helicase, it participates in initiation and elongation during chromosome replication. Travels ahead of the DNA replisome, separating dsDNA into templates for DNA synthesis. A processive ATP-dependent 5'-3' DNA helicase it has DNA-dependent ATPase activity.</text>
</comment>
<gene>
    <name evidence="14" type="ORF">SAMN02745111_01444</name>
</gene>
<protein>
    <recommendedName>
        <fullName evidence="11 12">Replicative DNA helicase</fullName>
        <ecNumber evidence="11 12">5.6.2.3</ecNumber>
    </recommendedName>
</protein>
<keyword evidence="5 12" id="KW-0378">Hydrolase</keyword>
<dbReference type="InterPro" id="IPR007694">
    <property type="entry name" value="DNA_helicase_DnaB-like_C"/>
</dbReference>
<dbReference type="InterPro" id="IPR036185">
    <property type="entry name" value="DNA_heli_DnaB-like_N_sf"/>
</dbReference>
<dbReference type="NCBIfam" id="NF004384">
    <property type="entry name" value="PRK05748.1"/>
    <property type="match status" value="1"/>
</dbReference>
<comment type="catalytic activity">
    <reaction evidence="10 12">
        <text>ATP + H2O = ADP + phosphate + H(+)</text>
        <dbReference type="Rhea" id="RHEA:13065"/>
        <dbReference type="ChEBI" id="CHEBI:15377"/>
        <dbReference type="ChEBI" id="CHEBI:15378"/>
        <dbReference type="ChEBI" id="CHEBI:30616"/>
        <dbReference type="ChEBI" id="CHEBI:43474"/>
        <dbReference type="ChEBI" id="CHEBI:456216"/>
        <dbReference type="EC" id="5.6.2.3"/>
    </reaction>
</comment>
<evidence type="ECO:0000256" key="2">
    <source>
        <dbReference type="ARBA" id="ARBA00022515"/>
    </source>
</evidence>
<name>A0A1T4VS59_9FIRM</name>
<evidence type="ECO:0000256" key="11">
    <source>
        <dbReference type="NCBIfam" id="TIGR00665"/>
    </source>
</evidence>
<keyword evidence="4 12" id="KW-0547">Nucleotide-binding</keyword>
<dbReference type="RefSeq" id="WP_078766317.1">
    <property type="nucleotide sequence ID" value="NZ_FUXZ01000008.1"/>
</dbReference>
<dbReference type="GO" id="GO:0042802">
    <property type="term" value="F:identical protein binding"/>
    <property type="evidence" value="ECO:0007669"/>
    <property type="project" value="UniProtKB-ARBA"/>
</dbReference>
<dbReference type="GO" id="GO:0016887">
    <property type="term" value="F:ATP hydrolysis activity"/>
    <property type="evidence" value="ECO:0007669"/>
    <property type="project" value="RHEA"/>
</dbReference>
<dbReference type="Pfam" id="PF03796">
    <property type="entry name" value="DnaB_C"/>
    <property type="match status" value="1"/>
</dbReference>